<comment type="subcellular location">
    <subcellularLocation>
        <location evidence="1">Nucleus</location>
    </subcellularLocation>
</comment>
<keyword evidence="8" id="KW-1185">Reference proteome</keyword>
<dbReference type="InterPro" id="IPR036576">
    <property type="entry name" value="WRKY_dom_sf"/>
</dbReference>
<dbReference type="Proteomes" id="UP001054252">
    <property type="component" value="Unassembled WGS sequence"/>
</dbReference>
<dbReference type="GO" id="GO:0005634">
    <property type="term" value="C:nucleus"/>
    <property type="evidence" value="ECO:0007669"/>
    <property type="project" value="UniProtKB-SubCell"/>
</dbReference>
<dbReference type="InterPro" id="IPR044810">
    <property type="entry name" value="WRKY_plant"/>
</dbReference>
<dbReference type="Gene3D" id="2.20.25.80">
    <property type="entry name" value="WRKY domain"/>
    <property type="match status" value="1"/>
</dbReference>
<accession>A0AAV5HEX3</accession>
<dbReference type="GO" id="GO:0003700">
    <property type="term" value="F:DNA-binding transcription factor activity"/>
    <property type="evidence" value="ECO:0007669"/>
    <property type="project" value="InterPro"/>
</dbReference>
<gene>
    <name evidence="7" type="ORF">SLEP1_g1775</name>
</gene>
<keyword evidence="3" id="KW-0238">DNA-binding</keyword>
<evidence type="ECO:0000313" key="7">
    <source>
        <dbReference type="EMBL" id="GKU87367.1"/>
    </source>
</evidence>
<organism evidence="7 8">
    <name type="scientific">Rubroshorea leprosula</name>
    <dbReference type="NCBI Taxonomy" id="152421"/>
    <lineage>
        <taxon>Eukaryota</taxon>
        <taxon>Viridiplantae</taxon>
        <taxon>Streptophyta</taxon>
        <taxon>Embryophyta</taxon>
        <taxon>Tracheophyta</taxon>
        <taxon>Spermatophyta</taxon>
        <taxon>Magnoliopsida</taxon>
        <taxon>eudicotyledons</taxon>
        <taxon>Gunneridae</taxon>
        <taxon>Pentapetalae</taxon>
        <taxon>rosids</taxon>
        <taxon>malvids</taxon>
        <taxon>Malvales</taxon>
        <taxon>Dipterocarpaceae</taxon>
        <taxon>Rubroshorea</taxon>
    </lineage>
</organism>
<dbReference type="Pfam" id="PF03106">
    <property type="entry name" value="WRKY"/>
    <property type="match status" value="1"/>
</dbReference>
<protein>
    <recommendedName>
        <fullName evidence="6">WRKY domain-containing protein</fullName>
    </recommendedName>
</protein>
<sequence>MASQSCNQHNVEALGEELENLKKQNEVLRFLFEAVSNQCIILQAHLQELSYTRGNMSLVQHLDSYNNDSNKRPRTEVSMSKPSQIFVKTNPKDKSLIVNDGFQWRKYGQKVTKDNSSPRAYYRCSMAPFGCPVKKKVQRSMEDKSFLVATYEGEHNHGVQYCLRGKSLSPPVMDDNPFRLPRTKGKALDLNLSGAEVENRSNGGENRMLDHVTSLAKDPNFIIAIAAAVARSITEQSKPPLLQTEREP</sequence>
<dbReference type="EMBL" id="BPVZ01000002">
    <property type="protein sequence ID" value="GKU87367.1"/>
    <property type="molecule type" value="Genomic_DNA"/>
</dbReference>
<dbReference type="PROSITE" id="PS50811">
    <property type="entry name" value="WRKY"/>
    <property type="match status" value="1"/>
</dbReference>
<keyword evidence="5" id="KW-0539">Nucleus</keyword>
<evidence type="ECO:0000313" key="8">
    <source>
        <dbReference type="Proteomes" id="UP001054252"/>
    </source>
</evidence>
<dbReference type="PANTHER" id="PTHR31429">
    <property type="entry name" value="WRKY TRANSCRIPTION FACTOR 36-RELATED"/>
    <property type="match status" value="1"/>
</dbReference>
<reference evidence="7 8" key="1">
    <citation type="journal article" date="2021" name="Commun. Biol.">
        <title>The genome of Shorea leprosula (Dipterocarpaceae) highlights the ecological relevance of drought in aseasonal tropical rainforests.</title>
        <authorList>
            <person name="Ng K.K.S."/>
            <person name="Kobayashi M.J."/>
            <person name="Fawcett J.A."/>
            <person name="Hatakeyama M."/>
            <person name="Paape T."/>
            <person name="Ng C.H."/>
            <person name="Ang C.C."/>
            <person name="Tnah L.H."/>
            <person name="Lee C.T."/>
            <person name="Nishiyama T."/>
            <person name="Sese J."/>
            <person name="O'Brien M.J."/>
            <person name="Copetti D."/>
            <person name="Mohd Noor M.I."/>
            <person name="Ong R.C."/>
            <person name="Putra M."/>
            <person name="Sireger I.Z."/>
            <person name="Indrioko S."/>
            <person name="Kosugi Y."/>
            <person name="Izuno A."/>
            <person name="Isagi Y."/>
            <person name="Lee S.L."/>
            <person name="Shimizu K.K."/>
        </authorList>
    </citation>
    <scope>NUCLEOTIDE SEQUENCE [LARGE SCALE GENOMIC DNA]</scope>
    <source>
        <strain evidence="7">214</strain>
    </source>
</reference>
<dbReference type="AlphaFoldDB" id="A0AAV5HEX3"/>
<comment type="caution">
    <text evidence="7">The sequence shown here is derived from an EMBL/GenBank/DDBJ whole genome shotgun (WGS) entry which is preliminary data.</text>
</comment>
<feature type="domain" description="WRKY" evidence="6">
    <location>
        <begin position="93"/>
        <end position="160"/>
    </location>
</feature>
<proteinExistence type="predicted"/>
<evidence type="ECO:0000256" key="3">
    <source>
        <dbReference type="ARBA" id="ARBA00023125"/>
    </source>
</evidence>
<evidence type="ECO:0000256" key="2">
    <source>
        <dbReference type="ARBA" id="ARBA00023015"/>
    </source>
</evidence>
<dbReference type="PANTHER" id="PTHR31429:SF38">
    <property type="entry name" value="WRKY TRANSCRIPTION FACTOR 40-RELATED"/>
    <property type="match status" value="1"/>
</dbReference>
<dbReference type="GO" id="GO:0043565">
    <property type="term" value="F:sequence-specific DNA binding"/>
    <property type="evidence" value="ECO:0007669"/>
    <property type="project" value="InterPro"/>
</dbReference>
<dbReference type="InterPro" id="IPR003657">
    <property type="entry name" value="WRKY_dom"/>
</dbReference>
<keyword evidence="4" id="KW-0804">Transcription</keyword>
<keyword evidence="2" id="KW-0805">Transcription regulation</keyword>
<evidence type="ECO:0000256" key="5">
    <source>
        <dbReference type="ARBA" id="ARBA00023242"/>
    </source>
</evidence>
<name>A0AAV5HEX3_9ROSI</name>
<dbReference type="SUPFAM" id="SSF118290">
    <property type="entry name" value="WRKY DNA-binding domain"/>
    <property type="match status" value="1"/>
</dbReference>
<dbReference type="SMART" id="SM00774">
    <property type="entry name" value="WRKY"/>
    <property type="match status" value="1"/>
</dbReference>
<evidence type="ECO:0000259" key="6">
    <source>
        <dbReference type="PROSITE" id="PS50811"/>
    </source>
</evidence>
<evidence type="ECO:0000256" key="4">
    <source>
        <dbReference type="ARBA" id="ARBA00023163"/>
    </source>
</evidence>
<evidence type="ECO:0000256" key="1">
    <source>
        <dbReference type="ARBA" id="ARBA00004123"/>
    </source>
</evidence>